<name>A0A560W7X8_9MICO</name>
<feature type="domain" description="Glycosyl hydrolase family 13 catalytic" evidence="2">
    <location>
        <begin position="18"/>
        <end position="693"/>
    </location>
</feature>
<dbReference type="Pfam" id="PF00128">
    <property type="entry name" value="Alpha-amylase"/>
    <property type="match status" value="1"/>
</dbReference>
<dbReference type="InterPro" id="IPR006047">
    <property type="entry name" value="GH13_cat_dom"/>
</dbReference>
<dbReference type="GO" id="GO:0005992">
    <property type="term" value="P:trehalose biosynthetic process"/>
    <property type="evidence" value="ECO:0007669"/>
    <property type="project" value="TreeGrafter"/>
</dbReference>
<dbReference type="SUPFAM" id="SSF51445">
    <property type="entry name" value="(Trans)glycosidases"/>
    <property type="match status" value="1"/>
</dbReference>
<evidence type="ECO:0000259" key="2">
    <source>
        <dbReference type="SMART" id="SM00642"/>
    </source>
</evidence>
<dbReference type="PANTHER" id="PTHR10357">
    <property type="entry name" value="ALPHA-AMYLASE FAMILY MEMBER"/>
    <property type="match status" value="1"/>
</dbReference>
<organism evidence="3 4">
    <name type="scientific">Marihabitans asiaticum</name>
    <dbReference type="NCBI Taxonomy" id="415218"/>
    <lineage>
        <taxon>Bacteria</taxon>
        <taxon>Bacillati</taxon>
        <taxon>Actinomycetota</taxon>
        <taxon>Actinomycetes</taxon>
        <taxon>Micrococcales</taxon>
        <taxon>Intrasporangiaceae</taxon>
        <taxon>Marihabitans</taxon>
    </lineage>
</organism>
<gene>
    <name evidence="3" type="ORF">FB557_2242</name>
</gene>
<sequence length="835" mass="91076">MSRPVTGTYRLQLHEGFAFADAQRLVPRLTELGVSHLYLSPILQAAPGSEHGYDVVDHTRVSDQLGGLDGFESLAAAAHEHGLGLVVDVVPNHMAFVAPEHLNAPLWRVLKEGRDAPTAHWFDIDWKAAGGRLAVPILGAPLAEVLDSGEITRDEVAGEPVIRYHEHVFPLALGSEGVDELADLLARQHYVLAHWREKASWLNYRRFFEVDELIGVRVEEPDVFDATHAVLLELHHRGLIDGFRIDHPDGLSDPTGYLDQLAAACRPGTPIWVEKILEGTERLPADWACAGTTGYDALRVVQAALVDPASTPVLQQTWVATGGEPDYEEAVTEAKRHVVTTGLGPEVERLTRRAREALPELDPERLREGVVELLVAGEVYRAYLRPGESLTDRDRGRLEAATRTAQEARPDLAAELDALHETAACSTSASDDQIHVLHGQEGAARSSFEAAADFAIRLQQTWGPVMAKGIEDTTFYRWHRLVALNEVGSDPSVLADAGPHLMHDWAAHAQAHWPATMTALSTHDTKRSEDVRARILAAAGDPDTWRSLSEVTARAADDAGIDRPTAHLVWQTLLGVGEVSDQRLADYLTKAMREGKEHTAWVDGDADHEAEVIAFATEVNRSGPVRDALDHAQRDLTSDIRALTLSAKLLQLALVGVPDTYQGCAGLDRSLVDPDNRRPVDFDARLDDLADLDASEAHPASSLHLEKLHLTATTLRLRRERPELFGKEATYEPLPTDTEHATGFVRSGQVAVAVTRAPSRLRRAGGWTGEGVTLSPGRWVDRLTGRAHDGGSVRCADLFADSPVALLVREDPSRLSGARTSGTEEADEGASDERG</sequence>
<dbReference type="Proteomes" id="UP000315628">
    <property type="component" value="Unassembled WGS sequence"/>
</dbReference>
<proteinExistence type="predicted"/>
<dbReference type="GO" id="GO:0030980">
    <property type="term" value="P:alpha-glucan catabolic process"/>
    <property type="evidence" value="ECO:0007669"/>
    <property type="project" value="TreeGrafter"/>
</dbReference>
<comment type="caution">
    <text evidence="3">The sequence shown here is derived from an EMBL/GenBank/DDBJ whole genome shotgun (WGS) entry which is preliminary data.</text>
</comment>
<dbReference type="EMBL" id="VIUW01000004">
    <property type="protein sequence ID" value="TWD13615.1"/>
    <property type="molecule type" value="Genomic_DNA"/>
</dbReference>
<dbReference type="InterPro" id="IPR013797">
    <property type="entry name" value="Maltooligo_trehalose_synth_4"/>
</dbReference>
<evidence type="ECO:0000313" key="3">
    <source>
        <dbReference type="EMBL" id="TWD13615.1"/>
    </source>
</evidence>
<dbReference type="Gene3D" id="3.20.20.80">
    <property type="entry name" value="Glycosidases"/>
    <property type="match status" value="1"/>
</dbReference>
<dbReference type="GO" id="GO:0047470">
    <property type="term" value="F:(1,4)-alpha-D-glucan 1-alpha-D-glucosylmutase activity"/>
    <property type="evidence" value="ECO:0007669"/>
    <property type="project" value="TreeGrafter"/>
</dbReference>
<protein>
    <submittedName>
        <fullName evidence="3">Maltooligosyl trehalose synthase</fullName>
    </submittedName>
</protein>
<dbReference type="OrthoDB" id="9761577at2"/>
<accession>A0A560W7X8</accession>
<evidence type="ECO:0000313" key="4">
    <source>
        <dbReference type="Proteomes" id="UP000315628"/>
    </source>
</evidence>
<dbReference type="Gene3D" id="3.30.1590.10">
    <property type="entry name" value="Maltooligosyl trehalose synthase, domain 2"/>
    <property type="match status" value="1"/>
</dbReference>
<dbReference type="AlphaFoldDB" id="A0A560W7X8"/>
<feature type="compositionally biased region" description="Acidic residues" evidence="1">
    <location>
        <begin position="824"/>
        <end position="835"/>
    </location>
</feature>
<dbReference type="PANTHER" id="PTHR10357:SF216">
    <property type="entry name" value="MALTOOLIGOSYL TREHALOSE SYNTHASE-RELATED"/>
    <property type="match status" value="1"/>
</dbReference>
<dbReference type="NCBIfam" id="TIGR02401">
    <property type="entry name" value="trehalose_TreY"/>
    <property type="match status" value="1"/>
</dbReference>
<dbReference type="InterPro" id="IPR012767">
    <property type="entry name" value="Trehalose_TreY"/>
</dbReference>
<dbReference type="InterPro" id="IPR017853">
    <property type="entry name" value="GH"/>
</dbReference>
<dbReference type="CDD" id="cd11336">
    <property type="entry name" value="AmyAc_MTSase"/>
    <property type="match status" value="1"/>
</dbReference>
<reference evidence="3 4" key="1">
    <citation type="submission" date="2019-06" db="EMBL/GenBank/DDBJ databases">
        <title>Sequencing the genomes of 1000 actinobacteria strains.</title>
        <authorList>
            <person name="Klenk H.-P."/>
        </authorList>
    </citation>
    <scope>NUCLEOTIDE SEQUENCE [LARGE SCALE GENOMIC DNA]</scope>
    <source>
        <strain evidence="3 4">DSM 18935</strain>
    </source>
</reference>
<dbReference type="Gene3D" id="1.10.150.200">
    <property type="entry name" value="Maltooligosyl trehalose synthase, domain 3"/>
    <property type="match status" value="1"/>
</dbReference>
<dbReference type="Gene3D" id="1.10.10.470">
    <property type="entry name" value="Maltooligosyl trehalose synthase, domain 4"/>
    <property type="match status" value="1"/>
</dbReference>
<keyword evidence="4" id="KW-1185">Reference proteome</keyword>
<evidence type="ECO:0000256" key="1">
    <source>
        <dbReference type="SAM" id="MobiDB-lite"/>
    </source>
</evidence>
<dbReference type="SMART" id="SM00642">
    <property type="entry name" value="Aamy"/>
    <property type="match status" value="1"/>
</dbReference>
<feature type="region of interest" description="Disordered" evidence="1">
    <location>
        <begin position="810"/>
        <end position="835"/>
    </location>
</feature>
<dbReference type="RefSeq" id="WP_144857706.1">
    <property type="nucleotide sequence ID" value="NZ_BAAAYT010000002.1"/>
</dbReference>